<comment type="caution">
    <text evidence="26">The sequence shown here is derived from an EMBL/GenBank/DDBJ whole genome shotgun (WGS) entry which is preliminary data.</text>
</comment>
<dbReference type="FunFam" id="1.10.8.720:FF:000001">
    <property type="entry name" value="dynein heavy chain 7, axonemal"/>
    <property type="match status" value="1"/>
</dbReference>
<dbReference type="Gene3D" id="1.20.140.100">
    <property type="entry name" value="Dynein heavy chain, N-terminal domain 2"/>
    <property type="match status" value="1"/>
</dbReference>
<dbReference type="FunFam" id="3.10.490.20:FF:000001">
    <property type="entry name" value="dynein heavy chain 7, axonemal"/>
    <property type="match status" value="1"/>
</dbReference>
<dbReference type="Pfam" id="PF08393">
    <property type="entry name" value="DHC_N2"/>
    <property type="match status" value="1"/>
</dbReference>
<evidence type="ECO:0000259" key="20">
    <source>
        <dbReference type="Pfam" id="PF12780"/>
    </source>
</evidence>
<feature type="domain" description="Dynein heavy chain hydrolytic ATP-binding dynein motor region" evidence="18">
    <location>
        <begin position="650"/>
        <end position="976"/>
    </location>
</feature>
<accession>A0ABD3H4Z4</accession>
<dbReference type="FunFam" id="1.10.8.710:FF:000004">
    <property type="entry name" value="Dynein axonemal heavy chain 6"/>
    <property type="match status" value="1"/>
</dbReference>
<dbReference type="GO" id="GO:0030286">
    <property type="term" value="C:dynein complex"/>
    <property type="evidence" value="ECO:0007669"/>
    <property type="project" value="UniProtKB-KW"/>
</dbReference>
<keyword evidence="8" id="KW-0282">Flagellum</keyword>
<dbReference type="PANTHER" id="PTHR45703">
    <property type="entry name" value="DYNEIN HEAVY CHAIN"/>
    <property type="match status" value="1"/>
</dbReference>
<dbReference type="Gene3D" id="1.20.920.20">
    <property type="match status" value="1"/>
</dbReference>
<dbReference type="Pfam" id="PF12777">
    <property type="entry name" value="MT"/>
    <property type="match status" value="1"/>
</dbReference>
<keyword evidence="3" id="KW-0963">Cytoplasm</keyword>
<dbReference type="Gene3D" id="3.40.50.300">
    <property type="entry name" value="P-loop containing nucleotide triphosphate hydrolases"/>
    <property type="match status" value="5"/>
</dbReference>
<keyword evidence="27" id="KW-1185">Reference proteome</keyword>
<dbReference type="FunFam" id="1.20.140.100:FF:000004">
    <property type="entry name" value="Dynein axonemal heavy chain 6"/>
    <property type="match status" value="1"/>
</dbReference>
<evidence type="ECO:0000313" key="26">
    <source>
        <dbReference type="EMBL" id="KAL3685151.1"/>
    </source>
</evidence>
<dbReference type="InterPro" id="IPR026983">
    <property type="entry name" value="DHC"/>
</dbReference>
<dbReference type="InterPro" id="IPR041228">
    <property type="entry name" value="Dynein_C"/>
</dbReference>
<evidence type="ECO:0000259" key="22">
    <source>
        <dbReference type="Pfam" id="PF17852"/>
    </source>
</evidence>
<dbReference type="Gene3D" id="1.20.920.30">
    <property type="match status" value="1"/>
</dbReference>
<evidence type="ECO:0000256" key="15">
    <source>
        <dbReference type="SAM" id="Coils"/>
    </source>
</evidence>
<evidence type="ECO:0000256" key="5">
    <source>
        <dbReference type="ARBA" id="ARBA00022741"/>
    </source>
</evidence>
<dbReference type="Gene3D" id="3.20.180.20">
    <property type="entry name" value="Dynein heavy chain, N-terminal domain 2"/>
    <property type="match status" value="1"/>
</dbReference>
<dbReference type="InterPro" id="IPR035699">
    <property type="entry name" value="AAA_6"/>
</dbReference>
<evidence type="ECO:0000313" key="27">
    <source>
        <dbReference type="Proteomes" id="UP001633002"/>
    </source>
</evidence>
<keyword evidence="10 15" id="KW-0175">Coiled coil</keyword>
<evidence type="ECO:0008006" key="28">
    <source>
        <dbReference type="Google" id="ProtNLM"/>
    </source>
</evidence>
<evidence type="ECO:0000256" key="10">
    <source>
        <dbReference type="ARBA" id="ARBA00023054"/>
    </source>
</evidence>
<evidence type="ECO:0000259" key="19">
    <source>
        <dbReference type="Pfam" id="PF12777"/>
    </source>
</evidence>
<feature type="domain" description="Dynein heavy chain region D6 P-loop" evidence="16">
    <location>
        <begin position="2789"/>
        <end position="2900"/>
    </location>
</feature>
<dbReference type="InterPro" id="IPR043157">
    <property type="entry name" value="Dynein_AAA1S"/>
</dbReference>
<dbReference type="Pfam" id="PF18198">
    <property type="entry name" value="AAA_lid_11"/>
    <property type="match status" value="1"/>
</dbReference>
<feature type="domain" description="Dynein heavy chain ATP-binding dynein motor region" evidence="21">
    <location>
        <begin position="2324"/>
        <end position="2545"/>
    </location>
</feature>
<evidence type="ECO:0000256" key="14">
    <source>
        <dbReference type="ARBA" id="ARBA00023273"/>
    </source>
</evidence>
<dbReference type="InterPro" id="IPR041466">
    <property type="entry name" value="Dynein_AAA5_ext"/>
</dbReference>
<sequence>MLQRKSFDVPDFHSEFYWITVGWPQRISLAINATDTRLAQQKVLFTNELMRETRELKEEIKLLGAECHDFMLLGEIEAVEERIVYLGEIEEKLKKCFHKQELYNSREAIFDLMITEFPELEALNAEFENYALIWHTAWDFLKVLPAWMDGPLSDLNAEEVQNSVEGWYKNAAKCAKVLTGEAKTVAEEMKRRVETFQENVPMICALRHPGMRDRHYKVLTERLGFEVRSSPSFTVNAARQLELYNHLSVLDEVSEFSAKEYGVEQNLDKMQSAWIGVKFEYAEWRGTGTYILRSVDDLQIMLEEHLVKTQSMQTSPYIGPFEDRVKLWLAKLNLVQECLDEWLKCQQAWMYLEPTFTSEDIMQQMPVEGRRFRAIDASWRKIMEKLVKNPEVLIAGADAELLETFKENNKQLDNVNKGLNDYLETKRLAFPRFYFLSNDELLEILAETKDPLRVQPFCRKIFEGINRLVFEPNLDIVAMLSEEGERVDFIFHFNPKDAQGAVERWLIEVEDAMRTSLQDVCRRSFEAYTISDRIQWIIDWPGQIILAVSQIYWCQEVTESIRKSTLSIYEQKCTTQLQAVVGKVRGKLTSLERKTLCALIVIDVHARDVVKELADASVADETEFDWICQLRYGYEEGVLMVRMINAALAYFFEYLGNSPRLVITPLTDRCYRTLMGALHLNLGGAPEGPAGTGKTETTKDLAKAIAMQCVVFNCSDGLDYLAMGKFFKGLASSGAWACFDEFNRIDLEVLSVIAQQIMTIQRAKAAKVKQFEFEGTKITLKPTCSVFITMNPGYAGRSELPDNLKALFRSVAMMVPDYAMIGEITLYSYGYLLARELARKLVATYRLCSEQLSSQNHYDYGMRAVISVLRAAGAVKQKYPEEKEDVLMLKSLKDVNLPKFLAHDIPLFEGILMDLFPGVHLPAPDYGVMEKHVLINCEKMNLQPTPVFLEKIFQLYEMILVRHGLMLVGYSYGAKTECYRVLAASLTDMKNANENEQVTKCYILNPKSIYIGQLYGQFDPISHEWTDGVLAKQFRMAATEQTPDRKWIVFDGPVDAVWIENMNTVLDDNKKLCLMSGEIIQMSAPMNLIFEVQDLAVASPATVSRCGMVYVEPSQIGWRPIKTSWLRTLKEKYSQIGDNLPMVDAMTEWLLDPCIDVVKKNFKEPVPTSSINLAKSFMNLFESLLDEFKTPVVKEKRGSQAPAAIEYEGLPCPKGEDAVLWLQGLFVMAVIWSIGATVDAEGRAKFNSFLHKLLAKEDDLGLELSPGMKVVKPEFGFVPVLPEGQSCYDYTFSKGDATWRNWLEAADKRPPPVEAQYNEIVVTTIDVARYSSLLLQLVTHHKHVLFGGPTGTGKTVYIKHQLTQGLDKALFRNIMMTFSAQTNANQTQDIIDSKLDKRRKQVYGPPVGSRCIVFVDDLNMPSLEVYGAQPPIEILRQWMDHGGWYDREQNVFRQIVDIQFVAAMGPPGGGRNPVTPRYLRHYNVLYISDFDDASLTTVFETLIDWWVRKSRMPHEMSVNGKLLVAASIDIYRAIQRELLPTPAKSHYTYNMRDLSKVFQGLAQVNVVPDKKSLIRLWSHEALRVFHDRLVNDEDRAWFMEYMQTRIEAKLTVKCDYVFGVEGGGLKEINQALKLLAYGDILDQTSVPRKYEELPDQERLLAAMNQGLEEFNAQTRTPMNLVLFTYAASHVLRISRIIRQPLGNALLVGFGGVGRQSLTKLATFMAGFNLFQVQISKLYGAVEWEDDLKLVLKKAGADNVPTVFLFSDTQIKMERFLEDINNILNTGEVPNLYPKDEIMTIFEVIRPRAKKAGRDGSTLEMYMYFVEQCRKNLHMVIAMSPFGNAFRTRLRMFPSLVNCCTIDWFSEWPAEALNSVGTKFVASIDLDSDETRASIVDMCMMFHLDAQSLSTQFFEETQRHFYITPTSYLELLGTYKDLLTRKRNEITTKKNRYSGGLKKLFEAEEQVSVMKQELEALQPVLLKTAEDTNALLKKISGDRKEAETTRALVESEEAVANVKAAEAKVIKDDCEAELAVAMPMLESALAALDTLTKADITEVKSMKNPPKAVKIVMEACSIMMDVKSKRIPNPNKPGSKIEDFWGPAQQMLADTQFLQSLRDYDKDNISPKIIEKIRPYLSLPEFVPEVVQKASKAAFGLCSWIRAMEAYDRVAKVVAPKKAKLAAAEAEFQELQTALTAKRALLQEIEAKLEKLQAKLNIMEGKKAALEVEVNNCQKKLGRAEKLIGGLGGEKVRWNAVGEELGKVYITLTGDVLLASGYMAYLGPVTLSYRESLLKKWGAACAQKNIPSSQTFKLATVLGSPVTIRDWVIDGLPNDSFSVDNGIIIQNARRWPLLIDPQGQANKWIKTMHKKNNLQVMKLSDGDFVRKLENCITFGYPLLLENVLEELDPTLEPVLARAVFKSAGSLQIRLGDSVIEYNDKFRFYITTKIRNPHYAPEISVKISLLNFMITPEGLEDQLLGMAVKTERPDLEEEKTQLVVQGAENQRQLKEIEDRIIQILSSSEGNILEDETAIDTISSSKVLSVEIAEKQKVAVKTEARIDEARKGYIPVSVHVSSLFFTTADLCCIDPMYQYSLTWYMGLFSSAMRNSEKSTNLAKRLDVLNKYFTYLLYCSISRSLFEKDKMLLSFLICATIWLKQGKILHEEFTFFAIGGITLSGEQPKNPVNWLADKLWLEMIKLSSIPNFTGFAQDFTQNPNQWKPLYDSPIPYKSTFPPKWDKLNIFQKLLVVKIFRPEKIVESVNEFVLEAMGPKYLDPPQFDLGLVYPDSSNTTPLVFVLSPGGDPMATLLKFAEGMKANVNTVSLGQGQGPKAAEMIERATRSGDWVVLQNCHLAASWMMHLERIIENVNPEHTNTNFRLWLTSYPSDQFPVSVLQNSVKMTNENPKGLRANMLMSYQSYPLSDPKFFGQVSGEKGVVWKKMLFGLCFFHASVQERLKFGPLGWNIPYQFSDPDLKISLRQLQSFLLEYPDSIQFKALVYLTGECNYGGKVTDAHDRRTLMSILHVFYIPEILDDDYKFSPSGVYCAPADGKYQDYIDFIKEFPLQAKPECFGLHENADITKDQQESNLLLHSIQATMASTGSSGGRSRDEVVLEVAADIASKLPPPFDVEAARLKYAVKYEESMNSVLHQEMVRFNKLTDVIRSSLIVVQRTLKGLVAMSAETERLTTSMFLGRMPAMWAPHSYPTMKPLLSYAADLYERLAMLQNWMNDGPPPKFWISGFFFTHAFLTGVLQNYARKYHIPIDTVGWNFKCMPKGAAGSQKPEDGCYIYGMHLEGARWDDRDMALAESEPKVLYSPAPLIWLQPCIIADKKKIPCYSCPVYRTSERRGVLATTGHSSNFVINIDLPTEKPQDHWIRRGVAMLLTLSD</sequence>
<evidence type="ECO:0000259" key="16">
    <source>
        <dbReference type="Pfam" id="PF03028"/>
    </source>
</evidence>
<feature type="domain" description="Dynein heavy chain AAA lid" evidence="23">
    <location>
        <begin position="2937"/>
        <end position="3076"/>
    </location>
</feature>
<feature type="domain" description="Dynein heavy chain AAA module D4" evidence="20">
    <location>
        <begin position="1678"/>
        <end position="1937"/>
    </location>
</feature>
<dbReference type="FunFam" id="1.20.58.1120:FF:000001">
    <property type="entry name" value="dynein heavy chain 2, axonemal"/>
    <property type="match status" value="1"/>
</dbReference>
<dbReference type="InterPro" id="IPR042219">
    <property type="entry name" value="AAA_lid_11_sf"/>
</dbReference>
<keyword evidence="14" id="KW-0966">Cell projection</keyword>
<name>A0ABD3H4Z4_9MARC</name>
<evidence type="ECO:0000259" key="25">
    <source>
        <dbReference type="Pfam" id="PF22597"/>
    </source>
</evidence>
<dbReference type="FunFam" id="3.40.50.300:FF:000044">
    <property type="entry name" value="Dynein heavy chain 5, axonemal"/>
    <property type="match status" value="1"/>
</dbReference>
<dbReference type="InterPro" id="IPR054354">
    <property type="entry name" value="DYNC2H1-like_lid"/>
</dbReference>
<dbReference type="InterPro" id="IPR027417">
    <property type="entry name" value="P-loop_NTPase"/>
</dbReference>
<dbReference type="PANTHER" id="PTHR45703:SF38">
    <property type="entry name" value="DYNEINS HEAVY CHAIN"/>
    <property type="match status" value="1"/>
</dbReference>
<keyword evidence="7" id="KW-0067">ATP-binding</keyword>
<dbReference type="Pfam" id="PF22597">
    <property type="entry name" value="DYN_lid"/>
    <property type="match status" value="1"/>
</dbReference>
<dbReference type="Gene3D" id="1.10.8.1220">
    <property type="match status" value="1"/>
</dbReference>
<dbReference type="InterPro" id="IPR024317">
    <property type="entry name" value="Dynein_heavy_chain_D4_dom"/>
</dbReference>
<evidence type="ECO:0000259" key="24">
    <source>
        <dbReference type="Pfam" id="PF18199"/>
    </source>
</evidence>
<keyword evidence="12" id="KW-0505">Motor protein</keyword>
<dbReference type="InterPro" id="IPR042222">
    <property type="entry name" value="Dynein_2_N"/>
</dbReference>
<dbReference type="FunFam" id="1.20.1270.280:FF:000001">
    <property type="entry name" value="dynein heavy chain 7, axonemal"/>
    <property type="match status" value="1"/>
</dbReference>
<evidence type="ECO:0000259" key="21">
    <source>
        <dbReference type="Pfam" id="PF12781"/>
    </source>
</evidence>
<dbReference type="Pfam" id="PF12781">
    <property type="entry name" value="AAA_9"/>
    <property type="match status" value="1"/>
</dbReference>
<dbReference type="InterPro" id="IPR013602">
    <property type="entry name" value="Dynein_heavy_linker"/>
</dbReference>
<evidence type="ECO:0000256" key="2">
    <source>
        <dbReference type="ARBA" id="ARBA00008887"/>
    </source>
</evidence>
<dbReference type="GO" id="GO:0005929">
    <property type="term" value="C:cilium"/>
    <property type="evidence" value="ECO:0007669"/>
    <property type="project" value="UniProtKB-ARBA"/>
</dbReference>
<evidence type="ECO:0000256" key="11">
    <source>
        <dbReference type="ARBA" id="ARBA00023069"/>
    </source>
</evidence>
<keyword evidence="4" id="KW-0493">Microtubule</keyword>
<dbReference type="Gene3D" id="1.10.287.2620">
    <property type="match status" value="1"/>
</dbReference>
<dbReference type="Gene3D" id="1.20.58.1120">
    <property type="match status" value="1"/>
</dbReference>
<dbReference type="InterPro" id="IPR043160">
    <property type="entry name" value="Dynein_C_barrel"/>
</dbReference>
<dbReference type="GO" id="GO:0005524">
    <property type="term" value="F:ATP binding"/>
    <property type="evidence" value="ECO:0007669"/>
    <property type="project" value="UniProtKB-KW"/>
</dbReference>
<keyword evidence="5" id="KW-0547">Nucleotide-binding</keyword>
<dbReference type="FunFam" id="3.20.180.20:FF:000003">
    <property type="entry name" value="Dynein heavy chain 12, axonemal"/>
    <property type="match status" value="1"/>
</dbReference>
<dbReference type="FunFam" id="3.40.50.300:FF:000362">
    <property type="entry name" value="Dynein, axonemal, heavy chain 6"/>
    <property type="match status" value="1"/>
</dbReference>
<dbReference type="Proteomes" id="UP001633002">
    <property type="component" value="Unassembled WGS sequence"/>
</dbReference>
<dbReference type="GO" id="GO:0005874">
    <property type="term" value="C:microtubule"/>
    <property type="evidence" value="ECO:0007669"/>
    <property type="project" value="UniProtKB-KW"/>
</dbReference>
<dbReference type="EMBL" id="JBJQOH010000006">
    <property type="protein sequence ID" value="KAL3685151.1"/>
    <property type="molecule type" value="Genomic_DNA"/>
</dbReference>
<dbReference type="Gene3D" id="6.10.140.1060">
    <property type="match status" value="1"/>
</dbReference>
<dbReference type="InterPro" id="IPR035706">
    <property type="entry name" value="AAA_9"/>
</dbReference>
<reference evidence="26 27" key="1">
    <citation type="submission" date="2024-09" db="EMBL/GenBank/DDBJ databases">
        <title>Chromosome-scale assembly of Riccia sorocarpa.</title>
        <authorList>
            <person name="Paukszto L."/>
        </authorList>
    </citation>
    <scope>NUCLEOTIDE SEQUENCE [LARGE SCALE GENOMIC DNA]</scope>
    <source>
        <strain evidence="26">LP-2024</strain>
        <tissue evidence="26">Aerial parts of the thallus</tissue>
    </source>
</reference>
<feature type="domain" description="Dynein 2 heavy chain 1 cytoplasmic ATPase lid" evidence="25">
    <location>
        <begin position="1520"/>
        <end position="1595"/>
    </location>
</feature>
<evidence type="ECO:0000256" key="6">
    <source>
        <dbReference type="ARBA" id="ARBA00022794"/>
    </source>
</evidence>
<evidence type="ECO:0000259" key="17">
    <source>
        <dbReference type="Pfam" id="PF08393"/>
    </source>
</evidence>
<evidence type="ECO:0000256" key="7">
    <source>
        <dbReference type="ARBA" id="ARBA00022840"/>
    </source>
</evidence>
<keyword evidence="13" id="KW-0206">Cytoskeleton</keyword>
<proteinExistence type="inferred from homology"/>
<dbReference type="Gene3D" id="3.10.490.20">
    <property type="match status" value="1"/>
</dbReference>
<keyword evidence="11" id="KW-0969">Cilium</keyword>
<evidence type="ECO:0000256" key="8">
    <source>
        <dbReference type="ARBA" id="ARBA00022846"/>
    </source>
</evidence>
<dbReference type="GO" id="GO:0003341">
    <property type="term" value="P:cilium movement"/>
    <property type="evidence" value="ECO:0007669"/>
    <property type="project" value="UniProtKB-ARBA"/>
</dbReference>
<dbReference type="Pfam" id="PF03028">
    <property type="entry name" value="Dynein_heavy"/>
    <property type="match status" value="1"/>
</dbReference>
<evidence type="ECO:0000256" key="3">
    <source>
        <dbReference type="ARBA" id="ARBA00022490"/>
    </source>
</evidence>
<dbReference type="InterPro" id="IPR042228">
    <property type="entry name" value="Dynein_linker_3"/>
</dbReference>
<dbReference type="Pfam" id="PF18199">
    <property type="entry name" value="Dynein_C"/>
    <property type="match status" value="1"/>
</dbReference>
<dbReference type="FunFam" id="1.10.8.1220:FF:000001">
    <property type="entry name" value="Dynein axonemal heavy chain 5"/>
    <property type="match status" value="1"/>
</dbReference>
<dbReference type="FunFam" id="1.20.920.30:FF:000009">
    <property type="entry name" value="Dynein heavy chain 9"/>
    <property type="match status" value="1"/>
</dbReference>
<dbReference type="Pfam" id="PF17852">
    <property type="entry name" value="Dynein_AAA_lid"/>
    <property type="match status" value="1"/>
</dbReference>
<comment type="subcellular location">
    <subcellularLocation>
        <location evidence="1">Cytoplasm</location>
        <location evidence="1">Cytoskeleton</location>
        <location evidence="1">Flagellum axoneme</location>
    </subcellularLocation>
</comment>
<dbReference type="GO" id="GO:0060271">
    <property type="term" value="P:cilium assembly"/>
    <property type="evidence" value="ECO:0007669"/>
    <property type="project" value="UniProtKB-ARBA"/>
</dbReference>
<evidence type="ECO:0000256" key="4">
    <source>
        <dbReference type="ARBA" id="ARBA00022701"/>
    </source>
</evidence>
<evidence type="ECO:0000256" key="9">
    <source>
        <dbReference type="ARBA" id="ARBA00023017"/>
    </source>
</evidence>
<comment type="similarity">
    <text evidence="2">Belongs to the dynein heavy chain family.</text>
</comment>
<protein>
    <recommendedName>
        <fullName evidence="28">Dynein heavy chain</fullName>
    </recommendedName>
</protein>
<keyword evidence="6" id="KW-0970">Cilium biogenesis/degradation</keyword>
<dbReference type="FunFam" id="3.40.50.300:FF:001328">
    <property type="entry name" value="Dynein heavy chain 6, axonemal"/>
    <property type="match status" value="1"/>
</dbReference>
<dbReference type="FunFam" id="1.20.920.20:FF:000006">
    <property type="entry name" value="Dynein, axonemal, heavy chain 6"/>
    <property type="match status" value="1"/>
</dbReference>
<feature type="domain" description="Dynein heavy chain AAA 5 extension" evidence="22">
    <location>
        <begin position="1145"/>
        <end position="1303"/>
    </location>
</feature>
<evidence type="ECO:0000259" key="23">
    <source>
        <dbReference type="Pfam" id="PF18198"/>
    </source>
</evidence>
<evidence type="ECO:0000259" key="18">
    <source>
        <dbReference type="Pfam" id="PF12774"/>
    </source>
</evidence>
<feature type="domain" description="Dynein heavy chain C-terminal" evidence="24">
    <location>
        <begin position="3082"/>
        <end position="3383"/>
    </location>
</feature>
<dbReference type="FunFam" id="3.40.50.300:FF:002141">
    <property type="entry name" value="Dynein heavy chain"/>
    <property type="match status" value="1"/>
</dbReference>
<dbReference type="Pfam" id="PF12775">
    <property type="entry name" value="AAA_7"/>
    <property type="match status" value="1"/>
</dbReference>
<dbReference type="SUPFAM" id="SSF52540">
    <property type="entry name" value="P-loop containing nucleoside triphosphate hydrolases"/>
    <property type="match status" value="4"/>
</dbReference>
<dbReference type="Pfam" id="PF12780">
    <property type="entry name" value="AAA_8"/>
    <property type="match status" value="1"/>
</dbReference>
<feature type="coiled-coil region" evidence="15">
    <location>
        <begin position="2180"/>
        <end position="2242"/>
    </location>
</feature>
<feature type="domain" description="Dynein heavy chain linker" evidence="17">
    <location>
        <begin position="120"/>
        <end position="523"/>
    </location>
</feature>
<dbReference type="Gene3D" id="1.10.8.710">
    <property type="match status" value="1"/>
</dbReference>
<evidence type="ECO:0000256" key="1">
    <source>
        <dbReference type="ARBA" id="ARBA00004611"/>
    </source>
</evidence>
<dbReference type="FunFam" id="3.40.50.300:FF:000223">
    <property type="entry name" value="Dynein heavy chain 3, axonemal"/>
    <property type="match status" value="1"/>
</dbReference>
<dbReference type="Pfam" id="PF12774">
    <property type="entry name" value="AAA_6"/>
    <property type="match status" value="1"/>
</dbReference>
<feature type="domain" description="Dynein heavy chain coiled coil stalk" evidence="19">
    <location>
        <begin position="1951"/>
        <end position="2295"/>
    </location>
</feature>
<evidence type="ECO:0000256" key="12">
    <source>
        <dbReference type="ARBA" id="ARBA00023175"/>
    </source>
</evidence>
<dbReference type="InterPro" id="IPR024743">
    <property type="entry name" value="Dynein_HC_stalk"/>
</dbReference>
<dbReference type="Gene3D" id="1.20.1270.280">
    <property type="match status" value="1"/>
</dbReference>
<dbReference type="InterPro" id="IPR041658">
    <property type="entry name" value="AAA_lid_11"/>
</dbReference>
<gene>
    <name evidence="26" type="ORF">R1sor_003173</name>
</gene>
<organism evidence="26 27">
    <name type="scientific">Riccia sorocarpa</name>
    <dbReference type="NCBI Taxonomy" id="122646"/>
    <lineage>
        <taxon>Eukaryota</taxon>
        <taxon>Viridiplantae</taxon>
        <taxon>Streptophyta</taxon>
        <taxon>Embryophyta</taxon>
        <taxon>Marchantiophyta</taxon>
        <taxon>Marchantiopsida</taxon>
        <taxon>Marchantiidae</taxon>
        <taxon>Marchantiales</taxon>
        <taxon>Ricciaceae</taxon>
        <taxon>Riccia</taxon>
    </lineage>
</organism>
<evidence type="ECO:0000256" key="13">
    <source>
        <dbReference type="ARBA" id="ARBA00023212"/>
    </source>
</evidence>
<dbReference type="Gene3D" id="1.10.8.720">
    <property type="entry name" value="Region D6 of dynein motor"/>
    <property type="match status" value="1"/>
</dbReference>
<dbReference type="Gene3D" id="1.10.472.130">
    <property type="match status" value="1"/>
</dbReference>
<dbReference type="InterPro" id="IPR004273">
    <property type="entry name" value="Dynein_heavy_D6_P-loop"/>
</dbReference>
<keyword evidence="9" id="KW-0243">Dynein</keyword>